<accession>A0A1B9IGF1</accession>
<reference evidence="2 3" key="1">
    <citation type="submission" date="2013-07" db="EMBL/GenBank/DDBJ databases">
        <title>The Genome Sequence of Kwoniella mangroviensis CBS10435.</title>
        <authorList>
            <consortium name="The Broad Institute Genome Sequencing Platform"/>
            <person name="Cuomo C."/>
            <person name="Litvintseva A."/>
            <person name="Chen Y."/>
            <person name="Heitman J."/>
            <person name="Sun S."/>
            <person name="Springer D."/>
            <person name="Dromer F."/>
            <person name="Young S.K."/>
            <person name="Zeng Q."/>
            <person name="Gargeya S."/>
            <person name="Fitzgerald M."/>
            <person name="Abouelleil A."/>
            <person name="Alvarado L."/>
            <person name="Berlin A.M."/>
            <person name="Chapman S.B."/>
            <person name="Dewar J."/>
            <person name="Goldberg J."/>
            <person name="Griggs A."/>
            <person name="Gujja S."/>
            <person name="Hansen M."/>
            <person name="Howarth C."/>
            <person name="Imamovic A."/>
            <person name="Larimer J."/>
            <person name="McCowan C."/>
            <person name="Murphy C."/>
            <person name="Pearson M."/>
            <person name="Priest M."/>
            <person name="Roberts A."/>
            <person name="Saif S."/>
            <person name="Shea T."/>
            <person name="Sykes S."/>
            <person name="Wortman J."/>
            <person name="Nusbaum C."/>
            <person name="Birren B."/>
        </authorList>
    </citation>
    <scope>NUCLEOTIDE SEQUENCE [LARGE SCALE GENOMIC DNA]</scope>
    <source>
        <strain evidence="2 3">CBS 10435</strain>
    </source>
</reference>
<sequence>MLLRLLPQPTLENPSPLTILFTLPLPSHPYISRSLPLPPALLAHRALCLQEDIDCPNVLLGEKSSWICGIIDDVTFSLPSLSITINFIDGSSTTLPISISCSAQLQRVVEEVQLSFTAPTTVPNSPRSSISSIASTSSASSSSAANPSTPRRTPSSLLLSLLSPLLPSSSTCSPPRPSLAAPPCAPARVHRRAARSLLVDTYRRYVLPLLKEQLPCSYFPWAVASETFRQMEEFSKVQSEINRIIDGCGINRDILDRRTANSSVSRIRSSSSSSLQSMSDDESDSDSTPSPITPSTSVFSTCASSPSSNSSRNLAVSPREFLLSIPPAHALPAKDQMAYSSQLARLTQIASRISQIEKLSMRYEREEGKRRWLEGLERGRLSDKSLRKAFSLGEYPKTLTAPSCFTSEVNRSSRLRQSYTVEDLERELNEESQLRHPAMMDISDSEEDEEEEGPITPPKSRCSSSIDRPLLSAVTTSIHVDVDGLRGTLPIQRPTLERKLALITPTPGLYSDEDEEEEEEDVISTPISLSPPSITKKLGAMDILPLPIPVPIPGVGVMNKKLLGHVSPEMGYEGQDELEEGNEGWRVYA</sequence>
<proteinExistence type="predicted"/>
<name>A0A1B9IGF1_9TREE</name>
<evidence type="ECO:0000313" key="2">
    <source>
        <dbReference type="EMBL" id="OCF54758.1"/>
    </source>
</evidence>
<feature type="compositionally biased region" description="Acidic residues" evidence="1">
    <location>
        <begin position="443"/>
        <end position="453"/>
    </location>
</feature>
<reference evidence="3" key="2">
    <citation type="submission" date="2013-12" db="EMBL/GenBank/DDBJ databases">
        <title>Evolution of pathogenesis and genome organization in the Tremellales.</title>
        <authorList>
            <person name="Cuomo C."/>
            <person name="Litvintseva A."/>
            <person name="Heitman J."/>
            <person name="Chen Y."/>
            <person name="Sun S."/>
            <person name="Springer D."/>
            <person name="Dromer F."/>
            <person name="Young S."/>
            <person name="Zeng Q."/>
            <person name="Chapman S."/>
            <person name="Gujja S."/>
            <person name="Saif S."/>
            <person name="Birren B."/>
        </authorList>
    </citation>
    <scope>NUCLEOTIDE SEQUENCE [LARGE SCALE GENOMIC DNA]</scope>
    <source>
        <strain evidence="3">CBS 10435</strain>
    </source>
</reference>
<dbReference type="OrthoDB" id="3224257at2759"/>
<gene>
    <name evidence="2" type="ORF">L486_07893</name>
</gene>
<evidence type="ECO:0000256" key="1">
    <source>
        <dbReference type="SAM" id="MobiDB-lite"/>
    </source>
</evidence>
<organism evidence="2 3">
    <name type="scientific">Kwoniella mangroviensis CBS 10435</name>
    <dbReference type="NCBI Taxonomy" id="1331196"/>
    <lineage>
        <taxon>Eukaryota</taxon>
        <taxon>Fungi</taxon>
        <taxon>Dikarya</taxon>
        <taxon>Basidiomycota</taxon>
        <taxon>Agaricomycotina</taxon>
        <taxon>Tremellomycetes</taxon>
        <taxon>Tremellales</taxon>
        <taxon>Cryptococcaceae</taxon>
        <taxon>Kwoniella</taxon>
    </lineage>
</organism>
<dbReference type="Proteomes" id="UP000092583">
    <property type="component" value="Unassembled WGS sequence"/>
</dbReference>
<feature type="region of interest" description="Disordered" evidence="1">
    <location>
        <begin position="425"/>
        <end position="467"/>
    </location>
</feature>
<protein>
    <submittedName>
        <fullName evidence="2">Uncharacterized protein</fullName>
    </submittedName>
</protein>
<dbReference type="AlphaFoldDB" id="A0A1B9IGF1"/>
<feature type="region of interest" description="Disordered" evidence="1">
    <location>
        <begin position="261"/>
        <end position="312"/>
    </location>
</feature>
<dbReference type="EMBL" id="KI669469">
    <property type="protein sequence ID" value="OCF54758.1"/>
    <property type="molecule type" value="Genomic_DNA"/>
</dbReference>
<feature type="compositionally biased region" description="Low complexity" evidence="1">
    <location>
        <begin position="123"/>
        <end position="155"/>
    </location>
</feature>
<feature type="region of interest" description="Disordered" evidence="1">
    <location>
        <begin position="119"/>
        <end position="155"/>
    </location>
</feature>
<feature type="compositionally biased region" description="Low complexity" evidence="1">
    <location>
        <begin position="286"/>
        <end position="311"/>
    </location>
</feature>
<keyword evidence="3" id="KW-1185">Reference proteome</keyword>
<evidence type="ECO:0000313" key="3">
    <source>
        <dbReference type="Proteomes" id="UP000092583"/>
    </source>
</evidence>
<feature type="compositionally biased region" description="Low complexity" evidence="1">
    <location>
        <begin position="262"/>
        <end position="278"/>
    </location>
</feature>